<evidence type="ECO:0000313" key="2">
    <source>
        <dbReference type="Proteomes" id="UP000694892"/>
    </source>
</evidence>
<dbReference type="Proteomes" id="UP000694892">
    <property type="component" value="Chromosome 6L"/>
</dbReference>
<name>A0A974CMU0_XENLA</name>
<protein>
    <submittedName>
        <fullName evidence="1">Uncharacterized protein</fullName>
    </submittedName>
</protein>
<accession>A0A974CMU0</accession>
<dbReference type="AlphaFoldDB" id="A0A974CMU0"/>
<gene>
    <name evidence="1" type="ORF">XELAEV_18031129mg</name>
</gene>
<sequence length="92" mass="10926">MCILISQDDLILTSQTILTSLHLIPTYIFTTTAHKSKYHQWVHIYSKCHFKHINVNDDYITKRVKKYIKGPITSKENIYFLFKFISVFSQDI</sequence>
<organism evidence="1 2">
    <name type="scientific">Xenopus laevis</name>
    <name type="common">African clawed frog</name>
    <dbReference type="NCBI Taxonomy" id="8355"/>
    <lineage>
        <taxon>Eukaryota</taxon>
        <taxon>Metazoa</taxon>
        <taxon>Chordata</taxon>
        <taxon>Craniata</taxon>
        <taxon>Vertebrata</taxon>
        <taxon>Euteleostomi</taxon>
        <taxon>Amphibia</taxon>
        <taxon>Batrachia</taxon>
        <taxon>Anura</taxon>
        <taxon>Pipoidea</taxon>
        <taxon>Pipidae</taxon>
        <taxon>Xenopodinae</taxon>
        <taxon>Xenopus</taxon>
        <taxon>Xenopus</taxon>
    </lineage>
</organism>
<evidence type="ECO:0000313" key="1">
    <source>
        <dbReference type="EMBL" id="OCT75943.1"/>
    </source>
</evidence>
<reference evidence="2" key="1">
    <citation type="journal article" date="2016" name="Nature">
        <title>Genome evolution in the allotetraploid frog Xenopus laevis.</title>
        <authorList>
            <person name="Session A.M."/>
            <person name="Uno Y."/>
            <person name="Kwon T."/>
            <person name="Chapman J.A."/>
            <person name="Toyoda A."/>
            <person name="Takahashi S."/>
            <person name="Fukui A."/>
            <person name="Hikosaka A."/>
            <person name="Suzuki A."/>
            <person name="Kondo M."/>
            <person name="van Heeringen S.J."/>
            <person name="Quigley I."/>
            <person name="Heinz S."/>
            <person name="Ogino H."/>
            <person name="Ochi H."/>
            <person name="Hellsten U."/>
            <person name="Lyons J.B."/>
            <person name="Simakov O."/>
            <person name="Putnam N."/>
            <person name="Stites J."/>
            <person name="Kuroki Y."/>
            <person name="Tanaka T."/>
            <person name="Michiue T."/>
            <person name="Watanabe M."/>
            <person name="Bogdanovic O."/>
            <person name="Lister R."/>
            <person name="Georgiou G."/>
            <person name="Paranjpe S.S."/>
            <person name="van Kruijsbergen I."/>
            <person name="Shu S."/>
            <person name="Carlson J."/>
            <person name="Kinoshita T."/>
            <person name="Ohta Y."/>
            <person name="Mawaribuchi S."/>
            <person name="Jenkins J."/>
            <person name="Grimwood J."/>
            <person name="Schmutz J."/>
            <person name="Mitros T."/>
            <person name="Mozaffari S.V."/>
            <person name="Suzuki Y."/>
            <person name="Haramoto Y."/>
            <person name="Yamamoto T.S."/>
            <person name="Takagi C."/>
            <person name="Heald R."/>
            <person name="Miller K."/>
            <person name="Haudenschild C."/>
            <person name="Kitzman J."/>
            <person name="Nakayama T."/>
            <person name="Izutsu Y."/>
            <person name="Robert J."/>
            <person name="Fortriede J."/>
            <person name="Burns K."/>
            <person name="Lotay V."/>
            <person name="Karimi K."/>
            <person name="Yasuoka Y."/>
            <person name="Dichmann D.S."/>
            <person name="Flajnik M.F."/>
            <person name="Houston D.W."/>
            <person name="Shendure J."/>
            <person name="DuPasquier L."/>
            <person name="Vize P.D."/>
            <person name="Zorn A.M."/>
            <person name="Ito M."/>
            <person name="Marcotte E.M."/>
            <person name="Wallingford J.B."/>
            <person name="Ito Y."/>
            <person name="Asashima M."/>
            <person name="Ueno N."/>
            <person name="Matsuda Y."/>
            <person name="Veenstra G.J."/>
            <person name="Fujiyama A."/>
            <person name="Harland R.M."/>
            <person name="Taira M."/>
            <person name="Rokhsar D.S."/>
        </authorList>
    </citation>
    <scope>NUCLEOTIDE SEQUENCE [LARGE SCALE GENOMIC DNA]</scope>
    <source>
        <strain evidence="2">J</strain>
    </source>
</reference>
<proteinExistence type="predicted"/>
<dbReference type="EMBL" id="CM004476">
    <property type="protein sequence ID" value="OCT75943.1"/>
    <property type="molecule type" value="Genomic_DNA"/>
</dbReference>